<dbReference type="InterPro" id="IPR036567">
    <property type="entry name" value="RHF-like"/>
</dbReference>
<dbReference type="InterPro" id="IPR003489">
    <property type="entry name" value="RHF/RaiA"/>
</dbReference>
<evidence type="ECO:0000313" key="2">
    <source>
        <dbReference type="Proteomes" id="UP000034516"/>
    </source>
</evidence>
<sequence>MLQINYAYKNLPAGDRAFLENYLLQKTDRLNTLLKKFEKGDCRLDVRAEKFATKSAYQIEMILHLPGHALLAKEDDHTVIEVVDLALDKLIIQLRKLVDKKNNK</sequence>
<dbReference type="Pfam" id="PF02482">
    <property type="entry name" value="Ribosomal_S30AE"/>
    <property type="match status" value="1"/>
</dbReference>
<reference evidence="1 2" key="1">
    <citation type="journal article" date="2015" name="Nature">
        <title>rRNA introns, odd ribosomes, and small enigmatic genomes across a large radiation of phyla.</title>
        <authorList>
            <person name="Brown C.T."/>
            <person name="Hug L.A."/>
            <person name="Thomas B.C."/>
            <person name="Sharon I."/>
            <person name="Castelle C.J."/>
            <person name="Singh A."/>
            <person name="Wilkins M.J."/>
            <person name="Williams K.H."/>
            <person name="Banfield J.F."/>
        </authorList>
    </citation>
    <scope>NUCLEOTIDE SEQUENCE [LARGE SCALE GENOMIC DNA]</scope>
</reference>
<dbReference type="EMBL" id="LCCW01000001">
    <property type="protein sequence ID" value="KKS43538.1"/>
    <property type="molecule type" value="Genomic_DNA"/>
</dbReference>
<protein>
    <recommendedName>
        <fullName evidence="3">Ribosomal subunit interface protein</fullName>
    </recommendedName>
</protein>
<dbReference type="SUPFAM" id="SSF69754">
    <property type="entry name" value="Ribosome binding protein Y (YfiA homologue)"/>
    <property type="match status" value="1"/>
</dbReference>
<dbReference type="Gene3D" id="3.30.160.100">
    <property type="entry name" value="Ribosome hibernation promotion factor-like"/>
    <property type="match status" value="1"/>
</dbReference>
<evidence type="ECO:0000313" key="1">
    <source>
        <dbReference type="EMBL" id="KKS43538.1"/>
    </source>
</evidence>
<name>A0A0G1C1M3_9BACT</name>
<organism evidence="1 2">
    <name type="scientific">Candidatus Kuenenbacteria bacterium GW2011_GWA2_42_15</name>
    <dbReference type="NCBI Taxonomy" id="1618677"/>
    <lineage>
        <taxon>Bacteria</taxon>
        <taxon>Candidatus Kueneniibacteriota</taxon>
    </lineage>
</organism>
<proteinExistence type="predicted"/>
<gene>
    <name evidence="1" type="ORF">UV02_C0001G0003</name>
</gene>
<dbReference type="Proteomes" id="UP000034516">
    <property type="component" value="Unassembled WGS sequence"/>
</dbReference>
<evidence type="ECO:0008006" key="3">
    <source>
        <dbReference type="Google" id="ProtNLM"/>
    </source>
</evidence>
<accession>A0A0G1C1M3</accession>
<dbReference type="AlphaFoldDB" id="A0A0G1C1M3"/>
<comment type="caution">
    <text evidence="1">The sequence shown here is derived from an EMBL/GenBank/DDBJ whole genome shotgun (WGS) entry which is preliminary data.</text>
</comment>